<dbReference type="GO" id="GO:0016651">
    <property type="term" value="F:oxidoreductase activity, acting on NAD(P)H"/>
    <property type="evidence" value="ECO:0007669"/>
    <property type="project" value="InterPro"/>
</dbReference>
<dbReference type="InterPro" id="IPR047122">
    <property type="entry name" value="Trans-enoyl_RdTase-like"/>
</dbReference>
<dbReference type="InterPro" id="IPR013149">
    <property type="entry name" value="ADH-like_C"/>
</dbReference>
<dbReference type="InterPro" id="IPR036291">
    <property type="entry name" value="NAD(P)-bd_dom_sf"/>
</dbReference>
<dbReference type="SUPFAM" id="SSF50129">
    <property type="entry name" value="GroES-like"/>
    <property type="match status" value="1"/>
</dbReference>
<protein>
    <recommendedName>
        <fullName evidence="2">Alcohol dehydrogenase-like C-terminal domain-containing protein</fullName>
    </recommendedName>
</protein>
<accession>A0A9W8N0W7</accession>
<sequence>MLQAHGLAKRDPAPLQKSNSAPDMRRARKRKRMVKEESENEQEDPEEVEARREEAELLETSKFEEFGESVTDFKKGDGVFRQSHFMNKFGAFQLYDIGLGSTTSKISANVSYDEAATIPVALNAAYVGFYNTPSYRMGFAPPVTPEARGKYAGMPIVILGGASSQFMGDRNAAIQLAKLSGFSPAIITTSLKHTDFLKSLGATHVVDRNLPTSELAGEIAKATSTPLKTVFDSISLKTQETALELLAPGGLLAVVLPPLVPVDGADGKQVFHVVVTMEMPHNRPLGDMLWHEHLEKFVETGAVKPNRIEILPNGLAGIPDGLKRIDAVDPGAIEGHGGHHLSLQHVVPEK</sequence>
<dbReference type="EMBL" id="JANKHO010000050">
    <property type="protein sequence ID" value="KAJ3516566.1"/>
    <property type="molecule type" value="Genomic_DNA"/>
</dbReference>
<dbReference type="Gene3D" id="3.40.50.720">
    <property type="entry name" value="NAD(P)-binding Rossmann-like Domain"/>
    <property type="match status" value="1"/>
</dbReference>
<comment type="caution">
    <text evidence="3">The sequence shown here is derived from an EMBL/GenBank/DDBJ whole genome shotgun (WGS) entry which is preliminary data.</text>
</comment>
<name>A0A9W8N0W7_9AGAR</name>
<dbReference type="Proteomes" id="UP001148786">
    <property type="component" value="Unassembled WGS sequence"/>
</dbReference>
<feature type="domain" description="Alcohol dehydrogenase-like C-terminal" evidence="2">
    <location>
        <begin position="172"/>
        <end position="255"/>
    </location>
</feature>
<dbReference type="InterPro" id="IPR011032">
    <property type="entry name" value="GroES-like_sf"/>
</dbReference>
<proteinExistence type="predicted"/>
<dbReference type="PANTHER" id="PTHR45348">
    <property type="entry name" value="HYPOTHETICAL OXIDOREDUCTASE (EUROFUNG)"/>
    <property type="match status" value="1"/>
</dbReference>
<keyword evidence="4" id="KW-1185">Reference proteome</keyword>
<dbReference type="PANTHER" id="PTHR45348:SF2">
    <property type="entry name" value="ZINC-TYPE ALCOHOL DEHYDROGENASE-LIKE PROTEIN C2E1P3.01"/>
    <property type="match status" value="1"/>
</dbReference>
<dbReference type="Pfam" id="PF00107">
    <property type="entry name" value="ADH_zinc_N"/>
    <property type="match status" value="1"/>
</dbReference>
<evidence type="ECO:0000313" key="3">
    <source>
        <dbReference type="EMBL" id="KAJ3516566.1"/>
    </source>
</evidence>
<feature type="compositionally biased region" description="Acidic residues" evidence="1">
    <location>
        <begin position="38"/>
        <end position="47"/>
    </location>
</feature>
<dbReference type="AlphaFoldDB" id="A0A9W8N0W7"/>
<feature type="region of interest" description="Disordered" evidence="1">
    <location>
        <begin position="1"/>
        <end position="54"/>
    </location>
</feature>
<evidence type="ECO:0000256" key="1">
    <source>
        <dbReference type="SAM" id="MobiDB-lite"/>
    </source>
</evidence>
<organism evidence="3 4">
    <name type="scientific">Agrocybe chaxingu</name>
    <dbReference type="NCBI Taxonomy" id="84603"/>
    <lineage>
        <taxon>Eukaryota</taxon>
        <taxon>Fungi</taxon>
        <taxon>Dikarya</taxon>
        <taxon>Basidiomycota</taxon>
        <taxon>Agaricomycotina</taxon>
        <taxon>Agaricomycetes</taxon>
        <taxon>Agaricomycetidae</taxon>
        <taxon>Agaricales</taxon>
        <taxon>Agaricineae</taxon>
        <taxon>Strophariaceae</taxon>
        <taxon>Agrocybe</taxon>
    </lineage>
</organism>
<reference evidence="3" key="1">
    <citation type="submission" date="2022-07" db="EMBL/GenBank/DDBJ databases">
        <title>Genome Sequence of Agrocybe chaxingu.</title>
        <authorList>
            <person name="Buettner E."/>
        </authorList>
    </citation>
    <scope>NUCLEOTIDE SEQUENCE</scope>
    <source>
        <strain evidence="3">MP-N11</strain>
    </source>
</reference>
<dbReference type="OrthoDB" id="3233595at2759"/>
<dbReference type="Gene3D" id="3.90.180.10">
    <property type="entry name" value="Medium-chain alcohol dehydrogenases, catalytic domain"/>
    <property type="match status" value="1"/>
</dbReference>
<evidence type="ECO:0000259" key="2">
    <source>
        <dbReference type="Pfam" id="PF00107"/>
    </source>
</evidence>
<evidence type="ECO:0000313" key="4">
    <source>
        <dbReference type="Proteomes" id="UP001148786"/>
    </source>
</evidence>
<dbReference type="SUPFAM" id="SSF51735">
    <property type="entry name" value="NAD(P)-binding Rossmann-fold domains"/>
    <property type="match status" value="1"/>
</dbReference>
<gene>
    <name evidence="3" type="ORF">NLJ89_g1032</name>
</gene>